<dbReference type="Proteomes" id="UP000324748">
    <property type="component" value="Unassembled WGS sequence"/>
</dbReference>
<feature type="compositionally biased region" description="Polar residues" evidence="1">
    <location>
        <begin position="87"/>
        <end position="119"/>
    </location>
</feature>
<keyword evidence="2" id="KW-0472">Membrane</keyword>
<feature type="compositionally biased region" description="Polar residues" evidence="1">
    <location>
        <begin position="1"/>
        <end position="12"/>
    </location>
</feature>
<name>A0A5B0QNG0_PUCGR</name>
<feature type="compositionally biased region" description="Acidic residues" evidence="1">
    <location>
        <begin position="54"/>
        <end position="63"/>
    </location>
</feature>
<evidence type="ECO:0000313" key="3">
    <source>
        <dbReference type="EMBL" id="KAA1114633.1"/>
    </source>
</evidence>
<evidence type="ECO:0000313" key="4">
    <source>
        <dbReference type="Proteomes" id="UP000324748"/>
    </source>
</evidence>
<keyword evidence="2" id="KW-1133">Transmembrane helix</keyword>
<evidence type="ECO:0000256" key="2">
    <source>
        <dbReference type="SAM" id="Phobius"/>
    </source>
</evidence>
<dbReference type="OrthoDB" id="5582002at2759"/>
<evidence type="ECO:0000256" key="1">
    <source>
        <dbReference type="SAM" id="MobiDB-lite"/>
    </source>
</evidence>
<keyword evidence="4" id="KW-1185">Reference proteome</keyword>
<proteinExistence type="predicted"/>
<dbReference type="AlphaFoldDB" id="A0A5B0QNG0"/>
<feature type="transmembrane region" description="Helical" evidence="2">
    <location>
        <begin position="240"/>
        <end position="261"/>
    </location>
</feature>
<accession>A0A5B0QNG0</accession>
<protein>
    <submittedName>
        <fullName evidence="3">Uncharacterized protein</fullName>
    </submittedName>
</protein>
<reference evidence="3 4" key="1">
    <citation type="submission" date="2019-05" db="EMBL/GenBank/DDBJ databases">
        <title>Emergence of the Ug99 lineage of the wheat stem rust pathogen through somatic hybridization.</title>
        <authorList>
            <person name="Li F."/>
            <person name="Upadhyaya N.M."/>
            <person name="Sperschneider J."/>
            <person name="Matny O."/>
            <person name="Nguyen-Phuc H."/>
            <person name="Mago R."/>
            <person name="Raley C."/>
            <person name="Miller M.E."/>
            <person name="Silverstein K.A.T."/>
            <person name="Henningsen E."/>
            <person name="Hirsch C.D."/>
            <person name="Visser B."/>
            <person name="Pretorius Z.A."/>
            <person name="Steffenson B.J."/>
            <person name="Schwessinger B."/>
            <person name="Dodds P.N."/>
            <person name="Figueroa M."/>
        </authorList>
    </citation>
    <scope>NUCLEOTIDE SEQUENCE [LARGE SCALE GENOMIC DNA]</scope>
    <source>
        <strain evidence="3">21-0</strain>
    </source>
</reference>
<comment type="caution">
    <text evidence="3">The sequence shown here is derived from an EMBL/GenBank/DDBJ whole genome shotgun (WGS) entry which is preliminary data.</text>
</comment>
<feature type="compositionally biased region" description="Low complexity" evidence="1">
    <location>
        <begin position="16"/>
        <end position="39"/>
    </location>
</feature>
<feature type="region of interest" description="Disordered" evidence="1">
    <location>
        <begin position="1"/>
        <end position="159"/>
    </location>
</feature>
<organism evidence="3 4">
    <name type="scientific">Puccinia graminis f. sp. tritici</name>
    <dbReference type="NCBI Taxonomy" id="56615"/>
    <lineage>
        <taxon>Eukaryota</taxon>
        <taxon>Fungi</taxon>
        <taxon>Dikarya</taxon>
        <taxon>Basidiomycota</taxon>
        <taxon>Pucciniomycotina</taxon>
        <taxon>Pucciniomycetes</taxon>
        <taxon>Pucciniales</taxon>
        <taxon>Pucciniaceae</taxon>
        <taxon>Puccinia</taxon>
    </lineage>
</organism>
<sequence length="427" mass="47781">MYHQNQRPSSHQELIPSSSTSPSPSPSRNQQQQQQQQQQKLRTKEQKQHAFGADSDDDEEEENNNNNNNNSDSDEDDGLGFQVYKDQASTPRYLNVNTGPPTPSSAQSNNMTAMQQQTKRGGGGVAGSMMTGTTNRGPPSYRYPPEDSQQHSTMHSQISPTTMTYKPSPSDLVQMPALGSDWTKDESKRDKDWEGKDTLIDKTKWLDRKQKIRSKKQVVDSQFRDFLAGRRRLGGWFTRVMALVLLLFSLLLAVLLIYFLVPRVPEVAYNNETTFTGDSANGLSFQTLDPVRFEFNGKINLAMTAKSSYVQPKTSIITVIIKDLSSAGNPVEVARGSNSDSLSISNKEYTPFSVDLNFRYSANSSKDPVWTAWHEACGHKWPGKEDRPKLQIGIIVLWSLKGRAGTFEERTILNDFMCPVELPASAA</sequence>
<dbReference type="EMBL" id="VSWC01000014">
    <property type="protein sequence ID" value="KAA1114633.1"/>
    <property type="molecule type" value="Genomic_DNA"/>
</dbReference>
<feature type="compositionally biased region" description="Polar residues" evidence="1">
    <location>
        <begin position="150"/>
        <end position="159"/>
    </location>
</feature>
<keyword evidence="2" id="KW-0812">Transmembrane</keyword>
<gene>
    <name evidence="3" type="ORF">PGT21_016645</name>
</gene>